<dbReference type="Pfam" id="PF08447">
    <property type="entry name" value="PAS_3"/>
    <property type="match status" value="1"/>
</dbReference>
<dbReference type="RefSeq" id="WP_149111436.1">
    <property type="nucleotide sequence ID" value="NZ_CP042425.1"/>
</dbReference>
<dbReference type="AlphaFoldDB" id="A0A5C1ADH3"/>
<keyword evidence="4" id="KW-1185">Reference proteome</keyword>
<organism evidence="3 4">
    <name type="scientific">Limnoglobus roseus</name>
    <dbReference type="NCBI Taxonomy" id="2598579"/>
    <lineage>
        <taxon>Bacteria</taxon>
        <taxon>Pseudomonadati</taxon>
        <taxon>Planctomycetota</taxon>
        <taxon>Planctomycetia</taxon>
        <taxon>Gemmatales</taxon>
        <taxon>Gemmataceae</taxon>
        <taxon>Limnoglobus</taxon>
    </lineage>
</organism>
<proteinExistence type="predicted"/>
<dbReference type="InterPro" id="IPR013655">
    <property type="entry name" value="PAS_fold_3"/>
</dbReference>
<dbReference type="EMBL" id="CP042425">
    <property type="protein sequence ID" value="QEL16750.1"/>
    <property type="molecule type" value="Genomic_DNA"/>
</dbReference>
<feature type="domain" description="PAC" evidence="2">
    <location>
        <begin position="216"/>
        <end position="268"/>
    </location>
</feature>
<feature type="domain" description="PAS" evidence="1">
    <location>
        <begin position="141"/>
        <end position="204"/>
    </location>
</feature>
<name>A0A5C1ADH3_9BACT</name>
<evidence type="ECO:0000313" key="3">
    <source>
        <dbReference type="EMBL" id="QEL16750.1"/>
    </source>
</evidence>
<keyword evidence="3" id="KW-0808">Transferase</keyword>
<accession>A0A5C1ADH3</accession>
<keyword evidence="3" id="KW-0418">Kinase</keyword>
<evidence type="ECO:0000259" key="2">
    <source>
        <dbReference type="PROSITE" id="PS50113"/>
    </source>
</evidence>
<dbReference type="SMART" id="SM00086">
    <property type="entry name" value="PAC"/>
    <property type="match status" value="2"/>
</dbReference>
<dbReference type="CDD" id="cd00130">
    <property type="entry name" value="PAS"/>
    <property type="match status" value="2"/>
</dbReference>
<evidence type="ECO:0000313" key="4">
    <source>
        <dbReference type="Proteomes" id="UP000324974"/>
    </source>
</evidence>
<dbReference type="InterPro" id="IPR000014">
    <property type="entry name" value="PAS"/>
</dbReference>
<dbReference type="Gene3D" id="3.30.450.20">
    <property type="entry name" value="PAS domain"/>
    <property type="match status" value="2"/>
</dbReference>
<dbReference type="PROSITE" id="PS50113">
    <property type="entry name" value="PAC"/>
    <property type="match status" value="2"/>
</dbReference>
<dbReference type="PANTHER" id="PTHR44757">
    <property type="entry name" value="DIGUANYLATE CYCLASE DGCP"/>
    <property type="match status" value="1"/>
</dbReference>
<reference evidence="4" key="1">
    <citation type="submission" date="2019-08" db="EMBL/GenBank/DDBJ databases">
        <title>Limnoglobus roseus gen. nov., sp. nov., a novel freshwater planctomycete with a giant genome from the family Gemmataceae.</title>
        <authorList>
            <person name="Kulichevskaya I.S."/>
            <person name="Naumoff D.G."/>
            <person name="Miroshnikov K."/>
            <person name="Ivanova A."/>
            <person name="Philippov D.A."/>
            <person name="Hakobyan A."/>
            <person name="Rijpstra I.C."/>
            <person name="Sinninghe Damste J.S."/>
            <person name="Liesack W."/>
            <person name="Dedysh S.N."/>
        </authorList>
    </citation>
    <scope>NUCLEOTIDE SEQUENCE [LARGE SCALE GENOMIC DNA]</scope>
    <source>
        <strain evidence="4">PX52</strain>
    </source>
</reference>
<dbReference type="NCBIfam" id="TIGR00229">
    <property type="entry name" value="sensory_box"/>
    <property type="match status" value="2"/>
</dbReference>
<dbReference type="PANTHER" id="PTHR44757:SF2">
    <property type="entry name" value="BIOFILM ARCHITECTURE MAINTENANCE PROTEIN MBAA"/>
    <property type="match status" value="1"/>
</dbReference>
<dbReference type="GO" id="GO:0006355">
    <property type="term" value="P:regulation of DNA-templated transcription"/>
    <property type="evidence" value="ECO:0007669"/>
    <property type="project" value="InterPro"/>
</dbReference>
<sequence length="344" mass="38699">MNAESPHIVPPPPDGLYQLLVEAAVDYAIFALDPAGRVTSWNLGAERIKGYTASEILGQHFSNFYPPEARGRDLPARLLETARSTGRAEDEDWRVRKDGSRFWADVVITPLRGRGGELLGYGKVTRDRTEQRTAENDLRTNEERFRLLAEHARDVIFRFEYTPAPRYSYVSPAICDLIGYTPEELYLDPAAGFRVIHPDDQPRLAVLKTSGMDSDLWIEVRLVSRDGRTVWTEQRVTPVRDAGGELIAAEGIIRDITGRKRAEVELKAAKLAAEAALAQVKQLRGVLPICSYCNRIRDDSAFWHRVETYISAHTDARFAHGVCPACFDEVVKPQLEELGITEHE</sequence>
<dbReference type="KEGG" id="lrs:PX52LOC_03719"/>
<dbReference type="InterPro" id="IPR001610">
    <property type="entry name" value="PAC"/>
</dbReference>
<dbReference type="GO" id="GO:0016301">
    <property type="term" value="F:kinase activity"/>
    <property type="evidence" value="ECO:0007669"/>
    <property type="project" value="UniProtKB-KW"/>
</dbReference>
<dbReference type="InterPro" id="IPR035965">
    <property type="entry name" value="PAS-like_dom_sf"/>
</dbReference>
<evidence type="ECO:0000259" key="1">
    <source>
        <dbReference type="PROSITE" id="PS50112"/>
    </source>
</evidence>
<gene>
    <name evidence="3" type="ORF">PX52LOC_03719</name>
</gene>
<feature type="domain" description="PAC" evidence="2">
    <location>
        <begin position="88"/>
        <end position="140"/>
    </location>
</feature>
<dbReference type="Pfam" id="PF00989">
    <property type="entry name" value="PAS"/>
    <property type="match status" value="1"/>
</dbReference>
<dbReference type="PROSITE" id="PS50112">
    <property type="entry name" value="PAS"/>
    <property type="match status" value="2"/>
</dbReference>
<dbReference type="SUPFAM" id="SSF55785">
    <property type="entry name" value="PYP-like sensor domain (PAS domain)"/>
    <property type="match status" value="2"/>
</dbReference>
<dbReference type="InterPro" id="IPR052155">
    <property type="entry name" value="Biofilm_reg_signaling"/>
</dbReference>
<dbReference type="InterPro" id="IPR000700">
    <property type="entry name" value="PAS-assoc_C"/>
</dbReference>
<dbReference type="InterPro" id="IPR013767">
    <property type="entry name" value="PAS_fold"/>
</dbReference>
<feature type="domain" description="PAS" evidence="1">
    <location>
        <begin position="13"/>
        <end position="68"/>
    </location>
</feature>
<dbReference type="Proteomes" id="UP000324974">
    <property type="component" value="Chromosome"/>
</dbReference>
<dbReference type="OrthoDB" id="290376at2"/>
<protein>
    <submittedName>
        <fullName evidence="3">Hybrid sensor histidine kinase/response regulator</fullName>
    </submittedName>
</protein>
<dbReference type="SMART" id="SM00091">
    <property type="entry name" value="PAS"/>
    <property type="match status" value="2"/>
</dbReference>